<accession>A0A6J7LEK4</accession>
<protein>
    <submittedName>
        <fullName evidence="1">Unannotated protein</fullName>
    </submittedName>
</protein>
<name>A0A6J7LEK4_9ZZZZ</name>
<evidence type="ECO:0000313" key="1">
    <source>
        <dbReference type="EMBL" id="CAB4965532.1"/>
    </source>
</evidence>
<dbReference type="EMBL" id="CAFBNF010000411">
    <property type="protein sequence ID" value="CAB4965532.1"/>
    <property type="molecule type" value="Genomic_DNA"/>
</dbReference>
<reference evidence="1" key="1">
    <citation type="submission" date="2020-05" db="EMBL/GenBank/DDBJ databases">
        <authorList>
            <person name="Chiriac C."/>
            <person name="Salcher M."/>
            <person name="Ghai R."/>
            <person name="Kavagutti S V."/>
        </authorList>
    </citation>
    <scope>NUCLEOTIDE SEQUENCE</scope>
</reference>
<proteinExistence type="predicted"/>
<gene>
    <name evidence="1" type="ORF">UFOPK3773_02404</name>
</gene>
<organism evidence="1">
    <name type="scientific">freshwater metagenome</name>
    <dbReference type="NCBI Taxonomy" id="449393"/>
    <lineage>
        <taxon>unclassified sequences</taxon>
        <taxon>metagenomes</taxon>
        <taxon>ecological metagenomes</taxon>
    </lineage>
</organism>
<dbReference type="AlphaFoldDB" id="A0A6J7LEK4"/>
<sequence length="50" mass="5652">MRAQHDEGVYFRAGVTFTAHHDRPDLNGHLFVSSGVRQGNNVLLDLFRVT</sequence>